<organism evidence="2 3">
    <name type="scientific">Polarella glacialis</name>
    <name type="common">Dinoflagellate</name>
    <dbReference type="NCBI Taxonomy" id="89957"/>
    <lineage>
        <taxon>Eukaryota</taxon>
        <taxon>Sar</taxon>
        <taxon>Alveolata</taxon>
        <taxon>Dinophyceae</taxon>
        <taxon>Suessiales</taxon>
        <taxon>Suessiaceae</taxon>
        <taxon>Polarella</taxon>
    </lineage>
</organism>
<feature type="non-terminal residue" evidence="2">
    <location>
        <position position="150"/>
    </location>
</feature>
<proteinExistence type="predicted"/>
<sequence>MVDLNARTVIFGLPPGPDNPTPHFPGVSSRKFDALSALIIYRESLKKENSLFAHQVIIQKDHPGPISHAVRKLDMMPGYTSVAETYAHMGWTMNPATFRMVAPEEAPIDIAKMLAQGASSRPSSSALSRCASEASGVRQSRQPQQGRSAS</sequence>
<dbReference type="Proteomes" id="UP000654075">
    <property type="component" value="Unassembled WGS sequence"/>
</dbReference>
<accession>A0A813D7H5</accession>
<dbReference type="AlphaFoldDB" id="A0A813D7H5"/>
<evidence type="ECO:0000313" key="3">
    <source>
        <dbReference type="Proteomes" id="UP000654075"/>
    </source>
</evidence>
<name>A0A813D7H5_POLGL</name>
<feature type="region of interest" description="Disordered" evidence="1">
    <location>
        <begin position="115"/>
        <end position="150"/>
    </location>
</feature>
<dbReference type="EMBL" id="CAJNNV010000450">
    <property type="protein sequence ID" value="CAE8582671.1"/>
    <property type="molecule type" value="Genomic_DNA"/>
</dbReference>
<protein>
    <submittedName>
        <fullName evidence="2">Uncharacterized protein</fullName>
    </submittedName>
</protein>
<feature type="compositionally biased region" description="Polar residues" evidence="1">
    <location>
        <begin position="137"/>
        <end position="150"/>
    </location>
</feature>
<reference evidence="2" key="1">
    <citation type="submission" date="2021-02" db="EMBL/GenBank/DDBJ databases">
        <authorList>
            <person name="Dougan E. K."/>
            <person name="Rhodes N."/>
            <person name="Thang M."/>
            <person name="Chan C."/>
        </authorList>
    </citation>
    <scope>NUCLEOTIDE SEQUENCE</scope>
</reference>
<dbReference type="OrthoDB" id="448382at2759"/>
<evidence type="ECO:0000313" key="2">
    <source>
        <dbReference type="EMBL" id="CAE8582671.1"/>
    </source>
</evidence>
<feature type="compositionally biased region" description="Low complexity" evidence="1">
    <location>
        <begin position="118"/>
        <end position="135"/>
    </location>
</feature>
<evidence type="ECO:0000256" key="1">
    <source>
        <dbReference type="SAM" id="MobiDB-lite"/>
    </source>
</evidence>
<comment type="caution">
    <text evidence="2">The sequence shown here is derived from an EMBL/GenBank/DDBJ whole genome shotgun (WGS) entry which is preliminary data.</text>
</comment>
<keyword evidence="3" id="KW-1185">Reference proteome</keyword>
<gene>
    <name evidence="2" type="ORF">PGLA1383_LOCUS1664</name>
</gene>